<feature type="domain" description="Rhodopsin" evidence="7">
    <location>
        <begin position="97"/>
        <end position="239"/>
    </location>
</feature>
<evidence type="ECO:0000256" key="2">
    <source>
        <dbReference type="ARBA" id="ARBA00022692"/>
    </source>
</evidence>
<feature type="transmembrane region" description="Helical" evidence="6">
    <location>
        <begin position="176"/>
        <end position="196"/>
    </location>
</feature>
<comment type="similarity">
    <text evidence="5">Belongs to the SAT4 family.</text>
</comment>
<evidence type="ECO:0000313" key="9">
    <source>
        <dbReference type="Proteomes" id="UP000813444"/>
    </source>
</evidence>
<evidence type="ECO:0000256" key="3">
    <source>
        <dbReference type="ARBA" id="ARBA00022989"/>
    </source>
</evidence>
<evidence type="ECO:0000256" key="6">
    <source>
        <dbReference type="SAM" id="Phobius"/>
    </source>
</evidence>
<protein>
    <recommendedName>
        <fullName evidence="7">Rhodopsin domain-containing protein</fullName>
    </recommendedName>
</protein>
<feature type="transmembrane region" description="Helical" evidence="6">
    <location>
        <begin position="45"/>
        <end position="66"/>
    </location>
</feature>
<evidence type="ECO:0000313" key="8">
    <source>
        <dbReference type="EMBL" id="KAH7310812.1"/>
    </source>
</evidence>
<keyword evidence="3 6" id="KW-1133">Transmembrane helix</keyword>
<comment type="caution">
    <text evidence="8">The sequence shown here is derived from an EMBL/GenBank/DDBJ whole genome shotgun (WGS) entry which is preliminary data.</text>
</comment>
<keyword evidence="4 6" id="KW-0472">Membrane</keyword>
<accession>A0A8K0SNV3</accession>
<dbReference type="Proteomes" id="UP000813444">
    <property type="component" value="Unassembled WGS sequence"/>
</dbReference>
<dbReference type="PANTHER" id="PTHR33048">
    <property type="entry name" value="PTH11-LIKE INTEGRAL MEMBRANE PROTEIN (AFU_ORTHOLOGUE AFUA_5G11245)"/>
    <property type="match status" value="1"/>
</dbReference>
<keyword evidence="2 6" id="KW-0812">Transmembrane</keyword>
<feature type="transmembrane region" description="Helical" evidence="6">
    <location>
        <begin position="140"/>
        <end position="164"/>
    </location>
</feature>
<feature type="transmembrane region" description="Helical" evidence="6">
    <location>
        <begin position="208"/>
        <end position="233"/>
    </location>
</feature>
<feature type="transmembrane region" description="Helical" evidence="6">
    <location>
        <begin position="12"/>
        <end position="30"/>
    </location>
</feature>
<dbReference type="Pfam" id="PF20684">
    <property type="entry name" value="Fung_rhodopsin"/>
    <property type="match status" value="1"/>
</dbReference>
<dbReference type="PANTHER" id="PTHR33048:SF47">
    <property type="entry name" value="INTEGRAL MEMBRANE PROTEIN-RELATED"/>
    <property type="match status" value="1"/>
</dbReference>
<evidence type="ECO:0000256" key="4">
    <source>
        <dbReference type="ARBA" id="ARBA00023136"/>
    </source>
</evidence>
<comment type="subcellular location">
    <subcellularLocation>
        <location evidence="1">Membrane</location>
        <topology evidence="1">Multi-pass membrane protein</topology>
    </subcellularLocation>
</comment>
<reference evidence="8" key="1">
    <citation type="journal article" date="2021" name="Nat. Commun.">
        <title>Genetic determinants of endophytism in the Arabidopsis root mycobiome.</title>
        <authorList>
            <person name="Mesny F."/>
            <person name="Miyauchi S."/>
            <person name="Thiergart T."/>
            <person name="Pickel B."/>
            <person name="Atanasova L."/>
            <person name="Karlsson M."/>
            <person name="Huettel B."/>
            <person name="Barry K.W."/>
            <person name="Haridas S."/>
            <person name="Chen C."/>
            <person name="Bauer D."/>
            <person name="Andreopoulos W."/>
            <person name="Pangilinan J."/>
            <person name="LaButti K."/>
            <person name="Riley R."/>
            <person name="Lipzen A."/>
            <person name="Clum A."/>
            <person name="Drula E."/>
            <person name="Henrissat B."/>
            <person name="Kohler A."/>
            <person name="Grigoriev I.V."/>
            <person name="Martin F.M."/>
            <person name="Hacquard S."/>
        </authorList>
    </citation>
    <scope>NUCLEOTIDE SEQUENCE</scope>
    <source>
        <strain evidence="8">MPI-CAGE-CH-0235</strain>
    </source>
</reference>
<dbReference type="AlphaFoldDB" id="A0A8K0SNV3"/>
<dbReference type="InterPro" id="IPR049326">
    <property type="entry name" value="Rhodopsin_dom_fungi"/>
</dbReference>
<sequence length="321" mass="36270">MDNEYIGWRLEIAIGIFIPLQIVCVGLRFYDRTLTRRDYGWDDGFIVASLIDQLVLCGIAIGAIYEAGVGYHISYLSQTSPGNVTRFLQFLVAVSMWYTAIINLPNVLGTILLFIVCIPFEANWGPPDIQAAQCWDKRSLFVWFSFPSIVSDFVMLPMPIPYVWKLHMRLQLKITLTLTFLVAGSGFMASILRFLSFMDNNSFIDATWNAVILLTWTVAEPGIYLISACMMMYRPLIERLFQPGNSRAQLPRTRSRKASITVAKTVDGQPAIELGIGSSHRFERLQELDDNDPLPAEHSDHIRITTHIKVSSKSLQDVGRA</sequence>
<dbReference type="EMBL" id="JAGPNK010000012">
    <property type="protein sequence ID" value="KAH7310812.1"/>
    <property type="molecule type" value="Genomic_DNA"/>
</dbReference>
<feature type="transmembrane region" description="Helical" evidence="6">
    <location>
        <begin position="87"/>
        <end position="120"/>
    </location>
</feature>
<dbReference type="InterPro" id="IPR052337">
    <property type="entry name" value="SAT4-like"/>
</dbReference>
<keyword evidence="9" id="KW-1185">Reference proteome</keyword>
<gene>
    <name evidence="8" type="ORF">B0I35DRAFT_514802</name>
</gene>
<dbReference type="GO" id="GO:0016020">
    <property type="term" value="C:membrane"/>
    <property type="evidence" value="ECO:0007669"/>
    <property type="project" value="UniProtKB-SubCell"/>
</dbReference>
<name>A0A8K0SNV3_9HYPO</name>
<organism evidence="8 9">
    <name type="scientific">Stachybotrys elegans</name>
    <dbReference type="NCBI Taxonomy" id="80388"/>
    <lineage>
        <taxon>Eukaryota</taxon>
        <taxon>Fungi</taxon>
        <taxon>Dikarya</taxon>
        <taxon>Ascomycota</taxon>
        <taxon>Pezizomycotina</taxon>
        <taxon>Sordariomycetes</taxon>
        <taxon>Hypocreomycetidae</taxon>
        <taxon>Hypocreales</taxon>
        <taxon>Stachybotryaceae</taxon>
        <taxon>Stachybotrys</taxon>
    </lineage>
</organism>
<evidence type="ECO:0000256" key="5">
    <source>
        <dbReference type="ARBA" id="ARBA00038359"/>
    </source>
</evidence>
<evidence type="ECO:0000256" key="1">
    <source>
        <dbReference type="ARBA" id="ARBA00004141"/>
    </source>
</evidence>
<evidence type="ECO:0000259" key="7">
    <source>
        <dbReference type="Pfam" id="PF20684"/>
    </source>
</evidence>
<proteinExistence type="inferred from homology"/>
<dbReference type="OrthoDB" id="5278984at2759"/>